<evidence type="ECO:0000256" key="4">
    <source>
        <dbReference type="RuleBase" id="RU003744"/>
    </source>
</evidence>
<dbReference type="RefSeq" id="WP_092422887.1">
    <property type="nucleotide sequence ID" value="NZ_FNCL01000003.1"/>
</dbReference>
<evidence type="ECO:0000256" key="2">
    <source>
        <dbReference type="ARBA" id="ARBA00022448"/>
    </source>
</evidence>
<evidence type="ECO:0000259" key="6">
    <source>
        <dbReference type="SMART" id="SM00062"/>
    </source>
</evidence>
<evidence type="ECO:0000313" key="7">
    <source>
        <dbReference type="EMBL" id="SFS66061.1"/>
    </source>
</evidence>
<dbReference type="GO" id="GO:0005576">
    <property type="term" value="C:extracellular region"/>
    <property type="evidence" value="ECO:0007669"/>
    <property type="project" value="TreeGrafter"/>
</dbReference>
<feature type="signal peptide" evidence="5">
    <location>
        <begin position="1"/>
        <end position="23"/>
    </location>
</feature>
<dbReference type="Proteomes" id="UP000199392">
    <property type="component" value="Unassembled WGS sequence"/>
</dbReference>
<sequence>MFKSIGFALLASTGLLTASAVCADTLDTIKERDKLVVGVKTDYAPYGYLNDDGEIVGFEIELAKYVAKELLGSEEKIELVPVVASNRIDFLASGRLDVIFATLGISAARDEVIDFTTQYVSAAGPSILAPEASKLTEWEQYEGRPVCGIQGSYFNKKMTEEFGMNLIAFKSQTEAYRALKDNRCVGMVFDDMTLRLKTLEPEWTDYKIAAQPYEFAPMGGGVREGDTVLKEAIDKAIHKAEGEGKLIEWEAEFNMPASEYIAERAKTAGAE</sequence>
<dbReference type="EMBL" id="FOZW01000003">
    <property type="protein sequence ID" value="SFS66061.1"/>
    <property type="molecule type" value="Genomic_DNA"/>
</dbReference>
<evidence type="ECO:0000256" key="5">
    <source>
        <dbReference type="SAM" id="SignalP"/>
    </source>
</evidence>
<proteinExistence type="inferred from homology"/>
<keyword evidence="2" id="KW-0813">Transport</keyword>
<dbReference type="Gene3D" id="3.40.190.10">
    <property type="entry name" value="Periplasmic binding protein-like II"/>
    <property type="match status" value="2"/>
</dbReference>
<dbReference type="PANTHER" id="PTHR30085:SF6">
    <property type="entry name" value="ABC TRANSPORTER GLUTAMINE-BINDING PROTEIN GLNH"/>
    <property type="match status" value="1"/>
</dbReference>
<feature type="domain" description="Solute-binding protein family 3/N-terminal" evidence="6">
    <location>
        <begin position="34"/>
        <end position="256"/>
    </location>
</feature>
<evidence type="ECO:0000256" key="1">
    <source>
        <dbReference type="ARBA" id="ARBA00010333"/>
    </source>
</evidence>
<dbReference type="SUPFAM" id="SSF53850">
    <property type="entry name" value="Periplasmic binding protein-like II"/>
    <property type="match status" value="1"/>
</dbReference>
<dbReference type="SMART" id="SM00062">
    <property type="entry name" value="PBPb"/>
    <property type="match status" value="1"/>
</dbReference>
<dbReference type="GO" id="GO:0006865">
    <property type="term" value="P:amino acid transport"/>
    <property type="evidence" value="ECO:0007669"/>
    <property type="project" value="TreeGrafter"/>
</dbReference>
<reference evidence="8" key="1">
    <citation type="submission" date="2016-10" db="EMBL/GenBank/DDBJ databases">
        <authorList>
            <person name="Varghese N."/>
            <person name="Submissions S."/>
        </authorList>
    </citation>
    <scope>NUCLEOTIDE SEQUENCE [LARGE SCALE GENOMIC DNA]</scope>
    <source>
        <strain evidence="8">DSM 26894</strain>
    </source>
</reference>
<evidence type="ECO:0000256" key="3">
    <source>
        <dbReference type="ARBA" id="ARBA00022729"/>
    </source>
</evidence>
<feature type="chain" id="PRO_5011533485" evidence="5">
    <location>
        <begin position="24"/>
        <end position="271"/>
    </location>
</feature>
<dbReference type="Pfam" id="PF00497">
    <property type="entry name" value="SBP_bac_3"/>
    <property type="match status" value="1"/>
</dbReference>
<dbReference type="PROSITE" id="PS01039">
    <property type="entry name" value="SBP_BACTERIAL_3"/>
    <property type="match status" value="1"/>
</dbReference>
<dbReference type="STRING" id="311180.SAMN04488050_103222"/>
<protein>
    <submittedName>
        <fullName evidence="7">Polar amino acid transport system substrate-binding protein</fullName>
    </submittedName>
</protein>
<evidence type="ECO:0000313" key="8">
    <source>
        <dbReference type="Proteomes" id="UP000199392"/>
    </source>
</evidence>
<dbReference type="OrthoDB" id="9814231at2"/>
<dbReference type="InterPro" id="IPR001638">
    <property type="entry name" value="Solute-binding_3/MltF_N"/>
</dbReference>
<keyword evidence="8" id="KW-1185">Reference proteome</keyword>
<name>A0A1I6RMV0_9RHOB</name>
<dbReference type="PANTHER" id="PTHR30085">
    <property type="entry name" value="AMINO ACID ABC TRANSPORTER PERMEASE"/>
    <property type="match status" value="1"/>
</dbReference>
<dbReference type="InterPro" id="IPR018313">
    <property type="entry name" value="SBP_3_CS"/>
</dbReference>
<dbReference type="InterPro" id="IPR051455">
    <property type="entry name" value="Bact_solute-bind_prot3"/>
</dbReference>
<dbReference type="GO" id="GO:0030288">
    <property type="term" value="C:outer membrane-bounded periplasmic space"/>
    <property type="evidence" value="ECO:0007669"/>
    <property type="project" value="TreeGrafter"/>
</dbReference>
<gene>
    <name evidence="7" type="ORF">SAMN04488050_103222</name>
</gene>
<accession>A0A1I6RMV0</accession>
<comment type="similarity">
    <text evidence="1 4">Belongs to the bacterial solute-binding protein 3 family.</text>
</comment>
<dbReference type="CDD" id="cd13693">
    <property type="entry name" value="PBP2_polar_AA"/>
    <property type="match status" value="1"/>
</dbReference>
<keyword evidence="3 5" id="KW-0732">Signal</keyword>
<dbReference type="AlphaFoldDB" id="A0A1I6RMV0"/>
<organism evidence="7 8">
    <name type="scientific">Alloyangia pacifica</name>
    <dbReference type="NCBI Taxonomy" id="311180"/>
    <lineage>
        <taxon>Bacteria</taxon>
        <taxon>Pseudomonadati</taxon>
        <taxon>Pseudomonadota</taxon>
        <taxon>Alphaproteobacteria</taxon>
        <taxon>Rhodobacterales</taxon>
        <taxon>Roseobacteraceae</taxon>
        <taxon>Alloyangia</taxon>
    </lineage>
</organism>